<accession>A0A6I4U4F3</accession>
<evidence type="ECO:0000256" key="1">
    <source>
        <dbReference type="ARBA" id="ARBA00022679"/>
    </source>
</evidence>
<evidence type="ECO:0000313" key="3">
    <source>
        <dbReference type="EMBL" id="MXP09805.1"/>
    </source>
</evidence>
<keyword evidence="1 3" id="KW-0808">Transferase</keyword>
<dbReference type="InterPro" id="IPR041698">
    <property type="entry name" value="Methyltransf_25"/>
</dbReference>
<evidence type="ECO:0000259" key="2">
    <source>
        <dbReference type="Pfam" id="PF13649"/>
    </source>
</evidence>
<name>A0A6I4U4F3_9SPHN</name>
<dbReference type="InterPro" id="IPR029063">
    <property type="entry name" value="SAM-dependent_MTases_sf"/>
</dbReference>
<dbReference type="GO" id="GO:0008168">
    <property type="term" value="F:methyltransferase activity"/>
    <property type="evidence" value="ECO:0007669"/>
    <property type="project" value="UniProtKB-KW"/>
</dbReference>
<evidence type="ECO:0000313" key="4">
    <source>
        <dbReference type="Proteomes" id="UP000429229"/>
    </source>
</evidence>
<organism evidence="3 4">
    <name type="scientific">Alteriqipengyuania halimionae</name>
    <dbReference type="NCBI Taxonomy" id="1926630"/>
    <lineage>
        <taxon>Bacteria</taxon>
        <taxon>Pseudomonadati</taxon>
        <taxon>Pseudomonadota</taxon>
        <taxon>Alphaproteobacteria</taxon>
        <taxon>Sphingomonadales</taxon>
        <taxon>Erythrobacteraceae</taxon>
        <taxon>Alteriqipengyuania</taxon>
    </lineage>
</organism>
<comment type="caution">
    <text evidence="3">The sequence shown here is derived from an EMBL/GenBank/DDBJ whole genome shotgun (WGS) entry which is preliminary data.</text>
</comment>
<dbReference type="Pfam" id="PF13649">
    <property type="entry name" value="Methyltransf_25"/>
    <property type="match status" value="1"/>
</dbReference>
<dbReference type="PANTHER" id="PTHR43861">
    <property type="entry name" value="TRANS-ACONITATE 2-METHYLTRANSFERASE-RELATED"/>
    <property type="match status" value="1"/>
</dbReference>
<dbReference type="Gene3D" id="3.40.50.150">
    <property type="entry name" value="Vaccinia Virus protein VP39"/>
    <property type="match status" value="1"/>
</dbReference>
<dbReference type="SUPFAM" id="SSF53335">
    <property type="entry name" value="S-adenosyl-L-methionine-dependent methyltransferases"/>
    <property type="match status" value="1"/>
</dbReference>
<dbReference type="CDD" id="cd02440">
    <property type="entry name" value="AdoMet_MTases"/>
    <property type="match status" value="1"/>
</dbReference>
<dbReference type="RefSeq" id="WP_160616470.1">
    <property type="nucleotide sequence ID" value="NZ_WTYR01000001.1"/>
</dbReference>
<reference evidence="3 4" key="1">
    <citation type="submission" date="2019-12" db="EMBL/GenBank/DDBJ databases">
        <title>Genomic-based taxomic classification of the family Erythrobacteraceae.</title>
        <authorList>
            <person name="Xu L."/>
        </authorList>
    </citation>
    <scope>NUCLEOTIDE SEQUENCE [LARGE SCALE GENOMIC DNA]</scope>
    <source>
        <strain evidence="3 4">LMG 29519</strain>
    </source>
</reference>
<proteinExistence type="predicted"/>
<feature type="domain" description="Methyltransferase" evidence="2">
    <location>
        <begin position="45"/>
        <end position="132"/>
    </location>
</feature>
<dbReference type="Proteomes" id="UP000429229">
    <property type="component" value="Unassembled WGS sequence"/>
</dbReference>
<dbReference type="EMBL" id="WTYR01000001">
    <property type="protein sequence ID" value="MXP09805.1"/>
    <property type="molecule type" value="Genomic_DNA"/>
</dbReference>
<dbReference type="GO" id="GO:0032259">
    <property type="term" value="P:methylation"/>
    <property type="evidence" value="ECO:0007669"/>
    <property type="project" value="UniProtKB-KW"/>
</dbReference>
<protein>
    <submittedName>
        <fullName evidence="3">Methyltransferase domain-containing protein</fullName>
    </submittedName>
</protein>
<keyword evidence="3" id="KW-0489">Methyltransferase</keyword>
<dbReference type="AlphaFoldDB" id="A0A6I4U4F3"/>
<gene>
    <name evidence="3" type="ORF">GRI68_06400</name>
</gene>
<dbReference type="OrthoDB" id="9777638at2"/>
<keyword evidence="4" id="KW-1185">Reference proteome</keyword>
<sequence>MTNGADWSGRVGASWAENHAATDRALAGLTEELLHDISRLPGRRIVDIGCGAGELSVALGRERDPAQVLGLDISSDLVAVARERGANHPNVEFRVADASDWRAGEFVPDLIVSRHGVMFFSDPVAAFTNLHRGAIENAALCFSCFREPDLNPWASEAGALFGRSQQGALSEPGPFAFADRLAVAAVLAAAGWRDVTHREVDFAFVAGAGERAVEDATRFFTRIGPAARAIAQCEGADRAAAMMRLRDWVASKAEGDIVALPAAAWVVTAKA</sequence>